<accession>A0A420IH69</accession>
<dbReference type="SMART" id="SM01292">
    <property type="entry name" value="N1221"/>
    <property type="match status" value="1"/>
</dbReference>
<dbReference type="GO" id="GO:0007010">
    <property type="term" value="P:cytoskeleton organization"/>
    <property type="evidence" value="ECO:0007669"/>
    <property type="project" value="TreeGrafter"/>
</dbReference>
<dbReference type="EMBL" id="MCBS01024240">
    <property type="protein sequence ID" value="RKF73863.1"/>
    <property type="molecule type" value="Genomic_DNA"/>
</dbReference>
<dbReference type="Proteomes" id="UP000285326">
    <property type="component" value="Unassembled WGS sequence"/>
</dbReference>
<dbReference type="InterPro" id="IPR012486">
    <property type="entry name" value="Far11/STRP_N"/>
</dbReference>
<sequence>MFTSFSSSKSPPENLIDVTNDVADTGLSDIHLPATQQATSIPMSRTSSTKGQFSVAPPRQSLYSHQPPPSDNSSDTISLLQARRLANDFPKAEPTPDGFIYKDTASFEVEINEWFFSNDVDYIRVLHAKQEFENQWGKFGNKPWIESETSERERFLQSQLSGLLSSDVSRRCKGLLTIMHIVLGVWDVTSQAYFFGETKKEKRQASKEHLKHIKEGIDLLAKVKGISILFDVLRNFLEKANTEEFPQRSFKEDDFSYIEIELDIVTTIFFLVIEQIRNDATDLQYAQESLNKIAPDLAIFLLKKTASLRWKEFNQWPLTSLIPLLWKSILLVFGGIAEADALKRSISENQKNDGEKIISASPLDYHIFRQEIISKYPAYTPPEPVLPLEPDNYSILPPISSRRGANGSNGIISSALDINTSGTSILHQSVHIDTPAPSPPPSPPVGGQSGKKQNYQTNQNFPFMYPPLDCTSNSAGGKGLAGLQERLVGRQWKGSDIPKSILEAGDLFAQRMRMTRAIRQLWDERENYIKFDRGWDASDDIEELKLDSIPTDIKLNHETDSKKSSNSKIDYGPTDEISDDIKNKLVFIDNFYNDSLPHLQSLVLVLLKAFLSSTRFNTSDVITTDDDLNNVHQNERRQLNNSLENSEMFRPQEIISKAVSGILLLLLKWFKNHLMISDVLKFEYLTQLLLDSNYVPSALTYFVRLCSGNFNGVGLDADDDDMSFFAFCKLNSVYGMAHGEIPISVAKDSEDEAIPPPIKNSQDNAEVTNINDFFPTLIFDDAHVAKNKRRISKIPEIGHSSKEVISNVSSRIMRRSLLSTINLLRILQKICKNKTHRNLLLVRYKAFCFLKGLLRIPQIDVRIYTLKLYKNQVPFCGRKWRQGNMRVITAIYLHCRPELRNDWLANFDINADIEDALPLEQALRSLTHWYNINNYPSQMGINSEKFKDEYDFFIRELDKLDIQDEIIGDVDARPEKYWDFISNGC</sequence>
<evidence type="ECO:0000256" key="1">
    <source>
        <dbReference type="SAM" id="MobiDB-lite"/>
    </source>
</evidence>
<evidence type="ECO:0000313" key="4">
    <source>
        <dbReference type="EMBL" id="RKF73863.1"/>
    </source>
</evidence>
<proteinExistence type="predicted"/>
<protein>
    <submittedName>
        <fullName evidence="4">Putative required for hyphal anastomosis</fullName>
    </submittedName>
</protein>
<reference evidence="4 5" key="1">
    <citation type="journal article" date="2018" name="BMC Genomics">
        <title>Comparative genome analyses reveal sequence features reflecting distinct modes of host-adaptation between dicot and monocot powdery mildew.</title>
        <authorList>
            <person name="Wu Y."/>
            <person name="Ma X."/>
            <person name="Pan Z."/>
            <person name="Kale S.D."/>
            <person name="Song Y."/>
            <person name="King H."/>
            <person name="Zhang Q."/>
            <person name="Presley C."/>
            <person name="Deng X."/>
            <person name="Wei C.I."/>
            <person name="Xiao S."/>
        </authorList>
    </citation>
    <scope>NUCLEOTIDE SEQUENCE [LARGE SCALE GENOMIC DNA]</scope>
    <source>
        <strain evidence="4">UMSG1</strain>
    </source>
</reference>
<dbReference type="Pfam" id="PF11882">
    <property type="entry name" value="DUF3402"/>
    <property type="match status" value="1"/>
</dbReference>
<organism evidence="4 5">
    <name type="scientific">Golovinomyces cichoracearum</name>
    <dbReference type="NCBI Taxonomy" id="62708"/>
    <lineage>
        <taxon>Eukaryota</taxon>
        <taxon>Fungi</taxon>
        <taxon>Dikarya</taxon>
        <taxon>Ascomycota</taxon>
        <taxon>Pezizomycotina</taxon>
        <taxon>Leotiomycetes</taxon>
        <taxon>Erysiphales</taxon>
        <taxon>Erysiphaceae</taxon>
        <taxon>Golovinomyces</taxon>
    </lineage>
</organism>
<dbReference type="Pfam" id="PF07923">
    <property type="entry name" value="N1221"/>
    <property type="match status" value="1"/>
</dbReference>
<feature type="domain" description="Far11/STRP N-terminal" evidence="2">
    <location>
        <begin position="95"/>
        <end position="392"/>
    </location>
</feature>
<dbReference type="PANTHER" id="PTHR13239:SF4">
    <property type="entry name" value="AT25231P"/>
    <property type="match status" value="1"/>
</dbReference>
<evidence type="ECO:0000259" key="3">
    <source>
        <dbReference type="SMART" id="SM01293"/>
    </source>
</evidence>
<comment type="caution">
    <text evidence="4">The sequence shown here is derived from an EMBL/GenBank/DDBJ whole genome shotgun (WGS) entry which is preliminary data.</text>
</comment>
<dbReference type="InterPro" id="IPR021819">
    <property type="entry name" value="Far11/STRP_C"/>
</dbReference>
<dbReference type="InterPro" id="IPR040185">
    <property type="entry name" value="Far11/STRP"/>
</dbReference>
<feature type="region of interest" description="Disordered" evidence="1">
    <location>
        <begin position="430"/>
        <end position="458"/>
    </location>
</feature>
<evidence type="ECO:0000259" key="2">
    <source>
        <dbReference type="SMART" id="SM01292"/>
    </source>
</evidence>
<evidence type="ECO:0000313" key="5">
    <source>
        <dbReference type="Proteomes" id="UP000285326"/>
    </source>
</evidence>
<dbReference type="SMART" id="SM01293">
    <property type="entry name" value="DUF3402"/>
    <property type="match status" value="1"/>
</dbReference>
<feature type="compositionally biased region" description="Polar residues" evidence="1">
    <location>
        <begin position="1"/>
        <end position="11"/>
    </location>
</feature>
<dbReference type="AlphaFoldDB" id="A0A420IH69"/>
<dbReference type="GO" id="GO:0005829">
    <property type="term" value="C:cytosol"/>
    <property type="evidence" value="ECO:0007669"/>
    <property type="project" value="TreeGrafter"/>
</dbReference>
<name>A0A420IH69_9PEZI</name>
<feature type="compositionally biased region" description="Polar residues" evidence="1">
    <location>
        <begin position="34"/>
        <end position="52"/>
    </location>
</feature>
<feature type="domain" description="Far11/STRP C-terminal" evidence="3">
    <location>
        <begin position="498"/>
        <end position="957"/>
    </location>
</feature>
<gene>
    <name evidence="4" type="ORF">GcM1_242099</name>
</gene>
<feature type="region of interest" description="Disordered" evidence="1">
    <location>
        <begin position="1"/>
        <end position="75"/>
    </location>
</feature>
<dbReference type="PANTHER" id="PTHR13239">
    <property type="entry name" value="PROTEIN REQUIRED FOR HYPHAL ANASTOMOSIS HAM-2"/>
    <property type="match status" value="1"/>
</dbReference>